<dbReference type="RefSeq" id="WP_198882605.1">
    <property type="nucleotide sequence ID" value="NZ_JAEKJA010000010.1"/>
</dbReference>
<dbReference type="Gene3D" id="3.90.730.10">
    <property type="entry name" value="Ribonuclease T2-like"/>
    <property type="match status" value="1"/>
</dbReference>
<evidence type="ECO:0000313" key="5">
    <source>
        <dbReference type="Proteomes" id="UP000609531"/>
    </source>
</evidence>
<keyword evidence="5" id="KW-1185">Reference proteome</keyword>
<dbReference type="GO" id="GO:0033897">
    <property type="term" value="F:ribonuclease T2 activity"/>
    <property type="evidence" value="ECO:0007669"/>
    <property type="project" value="InterPro"/>
</dbReference>
<organism evidence="4 5">
    <name type="scientific">Acuticoccus mangrovi</name>
    <dbReference type="NCBI Taxonomy" id="2796142"/>
    <lineage>
        <taxon>Bacteria</taxon>
        <taxon>Pseudomonadati</taxon>
        <taxon>Pseudomonadota</taxon>
        <taxon>Alphaproteobacteria</taxon>
        <taxon>Hyphomicrobiales</taxon>
        <taxon>Amorphaceae</taxon>
        <taxon>Acuticoccus</taxon>
    </lineage>
</organism>
<accession>A0A934MLV7</accession>
<comment type="similarity">
    <text evidence="1 2">Belongs to the RNase T2 family.</text>
</comment>
<evidence type="ECO:0000256" key="2">
    <source>
        <dbReference type="RuleBase" id="RU004328"/>
    </source>
</evidence>
<dbReference type="GO" id="GO:0003723">
    <property type="term" value="F:RNA binding"/>
    <property type="evidence" value="ECO:0007669"/>
    <property type="project" value="InterPro"/>
</dbReference>
<evidence type="ECO:0000256" key="1">
    <source>
        <dbReference type="ARBA" id="ARBA00007469"/>
    </source>
</evidence>
<dbReference type="PANTHER" id="PTHR11240">
    <property type="entry name" value="RIBONUCLEASE T2"/>
    <property type="match status" value="1"/>
</dbReference>
<dbReference type="InterPro" id="IPR018188">
    <property type="entry name" value="RNase_T2_His_AS_1"/>
</dbReference>
<dbReference type="EMBL" id="JAEKJA010000010">
    <property type="protein sequence ID" value="MBJ3776714.1"/>
    <property type="molecule type" value="Genomic_DNA"/>
</dbReference>
<dbReference type="PROSITE" id="PS00530">
    <property type="entry name" value="RNASE_T2_1"/>
    <property type="match status" value="1"/>
</dbReference>
<dbReference type="Proteomes" id="UP000609531">
    <property type="component" value="Unassembled WGS sequence"/>
</dbReference>
<evidence type="ECO:0000313" key="4">
    <source>
        <dbReference type="EMBL" id="MBJ3776714.1"/>
    </source>
</evidence>
<dbReference type="AlphaFoldDB" id="A0A934MLV7"/>
<comment type="caution">
    <text evidence="4">The sequence shown here is derived from an EMBL/GenBank/DDBJ whole genome shotgun (WGS) entry which is preliminary data.</text>
</comment>
<proteinExistence type="inferred from homology"/>
<dbReference type="PROSITE" id="PS00531">
    <property type="entry name" value="RNASE_T2_2"/>
    <property type="match status" value="1"/>
</dbReference>
<dbReference type="SUPFAM" id="SSF55895">
    <property type="entry name" value="Ribonuclease Rh-like"/>
    <property type="match status" value="1"/>
</dbReference>
<gene>
    <name evidence="4" type="ORF">JCR33_13495</name>
</gene>
<dbReference type="PANTHER" id="PTHR11240:SF22">
    <property type="entry name" value="RIBONUCLEASE T2"/>
    <property type="match status" value="1"/>
</dbReference>
<protein>
    <submittedName>
        <fullName evidence="4">Ribonuclease T</fullName>
    </submittedName>
</protein>
<dbReference type="GO" id="GO:0006401">
    <property type="term" value="P:RNA catabolic process"/>
    <property type="evidence" value="ECO:0007669"/>
    <property type="project" value="TreeGrafter"/>
</dbReference>
<name>A0A934MLV7_9HYPH</name>
<sequence>MPRGRWMMGLAVVAMVLTTATARAQTPLEGTFVAGAECPALQSIRRGTNPGGVATEPGWAYPLVGVNGERATHYQIVVAEAPAPQRRWVAIDCGTRADAAARSAPAARAATSTRNVLALSWQPAFCEVRPGVPECRRLNGPGGARLPAAQAFSLHGLWPQPHSREFCGVDGRVRESDERGRWSALPAPRVDRETAAALDVAMPGTRSALDRHEWIRHGTCYGASADAYFDDSLFLLEAVNASAVRALFARSIGRRLSAQDVRDAFDEAFGEGAGRAVELGCEGGNITELKLHLNGRIVVGESRLGALLRAAGSAPRGCRGGRVDAAGR</sequence>
<dbReference type="InterPro" id="IPR036430">
    <property type="entry name" value="RNase_T2-like_sf"/>
</dbReference>
<feature type="signal peptide" evidence="3">
    <location>
        <begin position="1"/>
        <end position="24"/>
    </location>
</feature>
<dbReference type="InterPro" id="IPR001568">
    <property type="entry name" value="RNase_T2-like"/>
</dbReference>
<reference evidence="4" key="1">
    <citation type="submission" date="2020-12" db="EMBL/GenBank/DDBJ databases">
        <title>Bacterial taxonomy.</title>
        <authorList>
            <person name="Pan X."/>
        </authorList>
    </citation>
    <scope>NUCLEOTIDE SEQUENCE</scope>
    <source>
        <strain evidence="4">B2012</strain>
    </source>
</reference>
<dbReference type="Pfam" id="PF00445">
    <property type="entry name" value="Ribonuclease_T2"/>
    <property type="match status" value="1"/>
</dbReference>
<dbReference type="InterPro" id="IPR033130">
    <property type="entry name" value="RNase_T2_His_AS_2"/>
</dbReference>
<feature type="chain" id="PRO_5037796181" evidence="3">
    <location>
        <begin position="25"/>
        <end position="328"/>
    </location>
</feature>
<evidence type="ECO:0000256" key="3">
    <source>
        <dbReference type="SAM" id="SignalP"/>
    </source>
</evidence>
<keyword evidence="3" id="KW-0732">Signal</keyword>